<name>A0A268S6Z4_SHOCL</name>
<organism evidence="1 2">
    <name type="scientific">Shouchella clausii</name>
    <name type="common">Alkalihalobacillus clausii</name>
    <dbReference type="NCBI Taxonomy" id="79880"/>
    <lineage>
        <taxon>Bacteria</taxon>
        <taxon>Bacillati</taxon>
        <taxon>Bacillota</taxon>
        <taxon>Bacilli</taxon>
        <taxon>Bacillales</taxon>
        <taxon>Bacillaceae</taxon>
        <taxon>Shouchella</taxon>
    </lineage>
</organism>
<dbReference type="Proteomes" id="UP000216133">
    <property type="component" value="Unassembled WGS sequence"/>
</dbReference>
<protein>
    <submittedName>
        <fullName evidence="1">Uncharacterized protein</fullName>
    </submittedName>
</protein>
<comment type="caution">
    <text evidence="1">The sequence shown here is derived from an EMBL/GenBank/DDBJ whole genome shotgun (WGS) entry which is preliminary data.</text>
</comment>
<evidence type="ECO:0000313" key="2">
    <source>
        <dbReference type="Proteomes" id="UP000216133"/>
    </source>
</evidence>
<sequence length="94" mass="10803">MNRNATAYSLLFTIHAHLIQKHHVPSHLSDSYRLTITHALPFYAYDPQLADQLQKSILIRNRVCHFKPISSRDVLLLKSLCDSLHINQSKKVGI</sequence>
<accession>A0A268S6Z4</accession>
<dbReference type="AlphaFoldDB" id="A0A268S6Z4"/>
<evidence type="ECO:0000313" key="1">
    <source>
        <dbReference type="EMBL" id="PAF27451.1"/>
    </source>
</evidence>
<gene>
    <name evidence="1" type="ORF">CHH61_03385</name>
</gene>
<proteinExistence type="predicted"/>
<dbReference type="EMBL" id="NPBS01000013">
    <property type="protein sequence ID" value="PAF27451.1"/>
    <property type="molecule type" value="Genomic_DNA"/>
</dbReference>
<reference evidence="1 2" key="1">
    <citation type="submission" date="2017-07" db="EMBL/GenBank/DDBJ databases">
        <title>Isolation and whole genome analysis of endospore-forming bacteria from heroin.</title>
        <authorList>
            <person name="Kalinowski J."/>
            <person name="Ahrens B."/>
            <person name="Al-Dilaimi A."/>
            <person name="Winkler A."/>
            <person name="Wibberg D."/>
            <person name="Schleenbecker U."/>
            <person name="Ruckert C."/>
            <person name="Wolfel R."/>
            <person name="Grass G."/>
        </authorList>
    </citation>
    <scope>NUCLEOTIDE SEQUENCE [LARGE SCALE GENOMIC DNA]</scope>
    <source>
        <strain evidence="1 2">7523-2</strain>
    </source>
</reference>